<feature type="transmembrane region" description="Helical" evidence="7">
    <location>
        <begin position="20"/>
        <end position="40"/>
    </location>
</feature>
<keyword evidence="7" id="KW-0997">Cell inner membrane</keyword>
<dbReference type="PROSITE" id="PS01311">
    <property type="entry name" value="LGT"/>
    <property type="match status" value="1"/>
</dbReference>
<feature type="transmembrane region" description="Helical" evidence="7">
    <location>
        <begin position="119"/>
        <end position="137"/>
    </location>
</feature>
<feature type="transmembrane region" description="Helical" evidence="7">
    <location>
        <begin position="197"/>
        <end position="215"/>
    </location>
</feature>
<evidence type="ECO:0000256" key="3">
    <source>
        <dbReference type="ARBA" id="ARBA00022679"/>
    </source>
</evidence>
<dbReference type="InterPro" id="IPR001640">
    <property type="entry name" value="Lgt"/>
</dbReference>
<evidence type="ECO:0000256" key="1">
    <source>
        <dbReference type="ARBA" id="ARBA00007150"/>
    </source>
</evidence>
<keyword evidence="9" id="KW-1185">Reference proteome</keyword>
<comment type="similarity">
    <text evidence="1 7">Belongs to the Lgt family.</text>
</comment>
<comment type="catalytic activity">
    <reaction evidence="7">
        <text>L-cysteinyl-[prolipoprotein] + a 1,2-diacyl-sn-glycero-3-phospho-(1'-sn-glycerol) = an S-1,2-diacyl-sn-glyceryl-L-cysteinyl-[prolipoprotein] + sn-glycerol 1-phosphate + H(+)</text>
        <dbReference type="Rhea" id="RHEA:56712"/>
        <dbReference type="Rhea" id="RHEA-COMP:14679"/>
        <dbReference type="Rhea" id="RHEA-COMP:14680"/>
        <dbReference type="ChEBI" id="CHEBI:15378"/>
        <dbReference type="ChEBI" id="CHEBI:29950"/>
        <dbReference type="ChEBI" id="CHEBI:57685"/>
        <dbReference type="ChEBI" id="CHEBI:64716"/>
        <dbReference type="ChEBI" id="CHEBI:140658"/>
        <dbReference type="EC" id="2.5.1.145"/>
    </reaction>
</comment>
<dbReference type="EMBL" id="CP000698">
    <property type="protein sequence ID" value="ABQ26232.1"/>
    <property type="molecule type" value="Genomic_DNA"/>
</dbReference>
<feature type="transmembrane region" description="Helical" evidence="7">
    <location>
        <begin position="173"/>
        <end position="190"/>
    </location>
</feature>
<keyword evidence="2 7" id="KW-1003">Cell membrane</keyword>
<dbReference type="STRING" id="351605.Gura_2042"/>
<proteinExistence type="inferred from homology"/>
<evidence type="ECO:0000256" key="4">
    <source>
        <dbReference type="ARBA" id="ARBA00022692"/>
    </source>
</evidence>
<dbReference type="UniPathway" id="UPA00664"/>
<dbReference type="GO" id="GO:0008961">
    <property type="term" value="F:phosphatidylglycerol-prolipoprotein diacylglyceryl transferase activity"/>
    <property type="evidence" value="ECO:0007669"/>
    <property type="project" value="UniProtKB-UniRule"/>
</dbReference>
<evidence type="ECO:0000256" key="6">
    <source>
        <dbReference type="ARBA" id="ARBA00023136"/>
    </source>
</evidence>
<dbReference type="KEGG" id="gur:Gura_2042"/>
<dbReference type="EC" id="2.5.1.145" evidence="7"/>
<evidence type="ECO:0000256" key="7">
    <source>
        <dbReference type="HAMAP-Rule" id="MF_01147"/>
    </source>
</evidence>
<keyword evidence="6 7" id="KW-0472">Membrane</keyword>
<keyword evidence="3 7" id="KW-0808">Transferase</keyword>
<name>A5G364_GEOUR</name>
<comment type="function">
    <text evidence="7">Catalyzes the transfer of the diacylglyceryl group from phosphatidylglycerol to the sulfhydryl group of the N-terminal cysteine of a prolipoprotein, the first step in the formation of mature lipoproteins.</text>
</comment>
<dbReference type="HAMAP" id="MF_01147">
    <property type="entry name" value="Lgt"/>
    <property type="match status" value="1"/>
</dbReference>
<dbReference type="GO" id="GO:0005886">
    <property type="term" value="C:plasma membrane"/>
    <property type="evidence" value="ECO:0007669"/>
    <property type="project" value="UniProtKB-SubCell"/>
</dbReference>
<keyword evidence="4 7" id="KW-0812">Transmembrane</keyword>
<dbReference type="OrthoDB" id="871140at2"/>
<dbReference type="RefSeq" id="WP_011938935.1">
    <property type="nucleotide sequence ID" value="NC_009483.1"/>
</dbReference>
<evidence type="ECO:0000256" key="5">
    <source>
        <dbReference type="ARBA" id="ARBA00022989"/>
    </source>
</evidence>
<dbReference type="HOGENOM" id="CLU_013386_1_0_7"/>
<dbReference type="NCBIfam" id="TIGR00544">
    <property type="entry name" value="lgt"/>
    <property type="match status" value="1"/>
</dbReference>
<feature type="transmembrane region" description="Helical" evidence="7">
    <location>
        <begin position="95"/>
        <end position="112"/>
    </location>
</feature>
<feature type="binding site" evidence="7">
    <location>
        <position position="138"/>
    </location>
    <ligand>
        <name>a 1,2-diacyl-sn-glycero-3-phospho-(1'-sn-glycerol)</name>
        <dbReference type="ChEBI" id="CHEBI:64716"/>
    </ligand>
</feature>
<dbReference type="PANTHER" id="PTHR30589">
    <property type="entry name" value="PROLIPOPROTEIN DIACYLGLYCERYL TRANSFERASE"/>
    <property type="match status" value="1"/>
</dbReference>
<organism evidence="8 9">
    <name type="scientific">Geotalea uraniireducens (strain Rf4)</name>
    <name type="common">Geobacter uraniireducens</name>
    <dbReference type="NCBI Taxonomy" id="351605"/>
    <lineage>
        <taxon>Bacteria</taxon>
        <taxon>Pseudomonadati</taxon>
        <taxon>Thermodesulfobacteriota</taxon>
        <taxon>Desulfuromonadia</taxon>
        <taxon>Geobacterales</taxon>
        <taxon>Geobacteraceae</taxon>
        <taxon>Geotalea</taxon>
    </lineage>
</organism>
<protein>
    <recommendedName>
        <fullName evidence="7">Phosphatidylglycerol--prolipoprotein diacylglyceryl transferase</fullName>
        <ecNumber evidence="7">2.5.1.145</ecNumber>
    </recommendedName>
</protein>
<comment type="pathway">
    <text evidence="7">Protein modification; lipoprotein biosynthesis (diacylglyceryl transfer).</text>
</comment>
<evidence type="ECO:0000313" key="9">
    <source>
        <dbReference type="Proteomes" id="UP000006695"/>
    </source>
</evidence>
<dbReference type="PANTHER" id="PTHR30589:SF0">
    <property type="entry name" value="PHOSPHATIDYLGLYCEROL--PROLIPOPROTEIN DIACYLGLYCERYL TRANSFERASE"/>
    <property type="match status" value="1"/>
</dbReference>
<keyword evidence="5 7" id="KW-1133">Transmembrane helix</keyword>
<dbReference type="AlphaFoldDB" id="A5G364"/>
<keyword evidence="8" id="KW-0449">Lipoprotein</keyword>
<sequence length="260" mass="29336">MQFPNFDPVFLRLGPLEFRWYGLMYIIGFVSAYFIIKAGVRRKNVPLTKDDVADLIFSVALGIILGGRFGYILFYNFSYYLAHPLKFFAVWEGGMSFHGGLIGAVLAGLYYIRKKKIAFYQIADVGFLAAPVGLGLGRVGNFINGELYGRVTDAPWGMVFPTGGNLPRHPSQLYEAFLEGPLMFVILWVIGRKEHPAGVIFWAFICMYGLFRFIVEFFREPDSQIGFILGGLSMGQMLSLPMFLLGGGMIVWLYGRRKVR</sequence>
<comment type="subcellular location">
    <subcellularLocation>
        <location evidence="7">Cell inner membrane</location>
        <topology evidence="7">Multi-pass membrane protein</topology>
    </subcellularLocation>
</comment>
<accession>A5G364</accession>
<gene>
    <name evidence="7" type="primary">lgt</name>
    <name evidence="8" type="ordered locus">Gura_2042</name>
</gene>
<feature type="transmembrane region" description="Helical" evidence="7">
    <location>
        <begin position="52"/>
        <end position="75"/>
    </location>
</feature>
<reference evidence="8 9" key="1">
    <citation type="submission" date="2007-05" db="EMBL/GenBank/DDBJ databases">
        <title>Complete sequence of Geobacter uraniireducens Rf4.</title>
        <authorList>
            <consortium name="US DOE Joint Genome Institute"/>
            <person name="Copeland A."/>
            <person name="Lucas S."/>
            <person name="Lapidus A."/>
            <person name="Barry K."/>
            <person name="Detter J.C."/>
            <person name="Glavina del Rio T."/>
            <person name="Hammon N."/>
            <person name="Israni S."/>
            <person name="Dalin E."/>
            <person name="Tice H."/>
            <person name="Pitluck S."/>
            <person name="Chertkov O."/>
            <person name="Brettin T."/>
            <person name="Bruce D."/>
            <person name="Han C."/>
            <person name="Schmutz J."/>
            <person name="Larimer F."/>
            <person name="Land M."/>
            <person name="Hauser L."/>
            <person name="Kyrpides N."/>
            <person name="Mikhailova N."/>
            <person name="Shelobolina E."/>
            <person name="Aklujkar M."/>
            <person name="Lovley D."/>
            <person name="Richardson P."/>
        </authorList>
    </citation>
    <scope>NUCLEOTIDE SEQUENCE [LARGE SCALE GENOMIC DNA]</scope>
    <source>
        <strain evidence="8 9">Rf4</strain>
    </source>
</reference>
<dbReference type="Pfam" id="PF01790">
    <property type="entry name" value="LGT"/>
    <property type="match status" value="1"/>
</dbReference>
<feature type="transmembrane region" description="Helical" evidence="7">
    <location>
        <begin position="227"/>
        <end position="254"/>
    </location>
</feature>
<dbReference type="Proteomes" id="UP000006695">
    <property type="component" value="Chromosome"/>
</dbReference>
<evidence type="ECO:0000313" key="8">
    <source>
        <dbReference type="EMBL" id="ABQ26232.1"/>
    </source>
</evidence>
<dbReference type="GO" id="GO:0042158">
    <property type="term" value="P:lipoprotein biosynthetic process"/>
    <property type="evidence" value="ECO:0007669"/>
    <property type="project" value="UniProtKB-UniRule"/>
</dbReference>
<evidence type="ECO:0000256" key="2">
    <source>
        <dbReference type="ARBA" id="ARBA00022475"/>
    </source>
</evidence>